<feature type="domain" description="Rieske" evidence="7">
    <location>
        <begin position="49"/>
        <end position="139"/>
    </location>
</feature>
<dbReference type="InterPro" id="IPR036922">
    <property type="entry name" value="Rieske_2Fe-2S_sf"/>
</dbReference>
<gene>
    <name evidence="8" type="ORF">L196_03471</name>
</gene>
<dbReference type="AlphaFoldDB" id="A0AB33Z2Y3"/>
<dbReference type="PRINTS" id="PR00162">
    <property type="entry name" value="RIESKE"/>
</dbReference>
<dbReference type="EMBL" id="ASHL01000002">
    <property type="protein sequence ID" value="EPD13561.1"/>
    <property type="molecule type" value="Genomic_DNA"/>
</dbReference>
<evidence type="ECO:0000313" key="9">
    <source>
        <dbReference type="Proteomes" id="UP000015462"/>
    </source>
</evidence>
<dbReference type="PROSITE" id="PS51296">
    <property type="entry name" value="RIESKE"/>
    <property type="match status" value="1"/>
</dbReference>
<keyword evidence="3" id="KW-0408">Iron</keyword>
<accession>A0AB33Z2Y3</accession>
<dbReference type="Proteomes" id="UP000015462">
    <property type="component" value="Unassembled WGS sequence"/>
</dbReference>
<dbReference type="InterPro" id="IPR017941">
    <property type="entry name" value="Rieske_2Fe-2S"/>
</dbReference>
<dbReference type="GO" id="GO:0046872">
    <property type="term" value="F:metal ion binding"/>
    <property type="evidence" value="ECO:0007669"/>
    <property type="project" value="UniProtKB-KW"/>
</dbReference>
<dbReference type="PANTHER" id="PTHR10134">
    <property type="entry name" value="CYTOCHROME B-C1 COMPLEX SUBUNIT RIESKE, MITOCHONDRIAL"/>
    <property type="match status" value="1"/>
</dbReference>
<sequence length="142" mass="15335">MDRRSFIKKSSSFALASSCGASLLVGCQTSPNIKTTLLKTQQNNKIIAHKTVLENDDFAILQATTVKAPIFLHQQKNGKYVALLLSCTHQKCTVSVAPDKLVCPCHGAKFDKQGTVLQGPADKNLLALELSEQGNEIVISLP</sequence>
<dbReference type="PROSITE" id="PS51257">
    <property type="entry name" value="PROKAR_LIPOPROTEIN"/>
    <property type="match status" value="1"/>
</dbReference>
<comment type="caution">
    <text evidence="8">The sequence shown here is derived from an EMBL/GenBank/DDBJ whole genome shotgun (WGS) entry which is preliminary data.</text>
</comment>
<dbReference type="GO" id="GO:0051537">
    <property type="term" value="F:2 iron, 2 sulfur cluster binding"/>
    <property type="evidence" value="ECO:0007669"/>
    <property type="project" value="UniProtKB-KW"/>
</dbReference>
<dbReference type="InterPro" id="IPR014349">
    <property type="entry name" value="Rieske_Fe-S_prot"/>
</dbReference>
<dbReference type="RefSeq" id="WP_015006409.1">
    <property type="nucleotide sequence ID" value="NZ_JBLWZB010000008.1"/>
</dbReference>
<evidence type="ECO:0000256" key="6">
    <source>
        <dbReference type="ARBA" id="ARBA00034078"/>
    </source>
</evidence>
<evidence type="ECO:0000256" key="5">
    <source>
        <dbReference type="ARBA" id="ARBA00023157"/>
    </source>
</evidence>
<keyword evidence="2" id="KW-0479">Metal-binding</keyword>
<keyword evidence="5" id="KW-1015">Disulfide bond</keyword>
<keyword evidence="4" id="KW-0411">Iron-sulfur</keyword>
<dbReference type="CDD" id="cd03467">
    <property type="entry name" value="Rieske"/>
    <property type="match status" value="1"/>
</dbReference>
<keyword evidence="9" id="KW-1185">Reference proteome</keyword>
<protein>
    <submittedName>
        <fullName evidence="8">Ubiquinol-cytochrome C reductase iron-sulfur subunit</fullName>
    </submittedName>
</protein>
<evidence type="ECO:0000256" key="3">
    <source>
        <dbReference type="ARBA" id="ARBA00023004"/>
    </source>
</evidence>
<comment type="cofactor">
    <cofactor evidence="6">
        <name>[2Fe-2S] cluster</name>
        <dbReference type="ChEBI" id="CHEBI:190135"/>
    </cofactor>
</comment>
<evidence type="ECO:0000256" key="4">
    <source>
        <dbReference type="ARBA" id="ARBA00023014"/>
    </source>
</evidence>
<proteinExistence type="predicted"/>
<evidence type="ECO:0000259" key="7">
    <source>
        <dbReference type="PROSITE" id="PS51296"/>
    </source>
</evidence>
<dbReference type="SUPFAM" id="SSF50022">
    <property type="entry name" value="ISP domain"/>
    <property type="match status" value="1"/>
</dbReference>
<evidence type="ECO:0000313" key="8">
    <source>
        <dbReference type="EMBL" id="EPD13561.1"/>
    </source>
</evidence>
<reference evidence="8 9" key="1">
    <citation type="journal article" date="2013" name="Genome Announc.">
        <title>Genome Sequence of the Pyrene- and Fluoranthene-Degrading Bacterium Cycloclasticus sp. Strain PY97M.</title>
        <authorList>
            <person name="Cui Z."/>
            <person name="Xu G."/>
            <person name="Li Q."/>
            <person name="Gao W."/>
            <person name="Zheng L."/>
        </authorList>
    </citation>
    <scope>NUCLEOTIDE SEQUENCE [LARGE SCALE GENOMIC DNA]</scope>
    <source>
        <strain evidence="8 9">PY97M</strain>
    </source>
</reference>
<evidence type="ECO:0000256" key="2">
    <source>
        <dbReference type="ARBA" id="ARBA00022723"/>
    </source>
</evidence>
<keyword evidence="1" id="KW-0001">2Fe-2S</keyword>
<name>A0AB33Z2Y3_9GAMM</name>
<dbReference type="InterPro" id="IPR005805">
    <property type="entry name" value="Rieske_Fe-S_prot_C"/>
</dbReference>
<organism evidence="8 9">
    <name type="scientific">Cycloclasticus pugetii</name>
    <dbReference type="NCBI Taxonomy" id="34068"/>
    <lineage>
        <taxon>Bacteria</taxon>
        <taxon>Pseudomonadati</taxon>
        <taxon>Pseudomonadota</taxon>
        <taxon>Gammaproteobacteria</taxon>
        <taxon>Thiotrichales</taxon>
        <taxon>Piscirickettsiaceae</taxon>
        <taxon>Cycloclasticus</taxon>
    </lineage>
</organism>
<evidence type="ECO:0000256" key="1">
    <source>
        <dbReference type="ARBA" id="ARBA00022714"/>
    </source>
</evidence>
<dbReference type="Pfam" id="PF00355">
    <property type="entry name" value="Rieske"/>
    <property type="match status" value="1"/>
</dbReference>
<dbReference type="Gene3D" id="2.102.10.10">
    <property type="entry name" value="Rieske [2Fe-2S] iron-sulphur domain"/>
    <property type="match status" value="1"/>
</dbReference>
<dbReference type="GO" id="GO:0016020">
    <property type="term" value="C:membrane"/>
    <property type="evidence" value="ECO:0007669"/>
    <property type="project" value="InterPro"/>
</dbReference>